<keyword evidence="2" id="KW-1185">Reference proteome</keyword>
<evidence type="ECO:0000313" key="2">
    <source>
        <dbReference type="Proteomes" id="UP000605846"/>
    </source>
</evidence>
<dbReference type="EMBL" id="JABAYA010000391">
    <property type="protein sequence ID" value="KAF7720716.1"/>
    <property type="molecule type" value="Genomic_DNA"/>
</dbReference>
<protein>
    <submittedName>
        <fullName evidence="1">Uncharacterized protein</fullName>
    </submittedName>
</protein>
<comment type="caution">
    <text evidence="1">The sequence shown here is derived from an EMBL/GenBank/DDBJ whole genome shotgun (WGS) entry which is preliminary data.</text>
</comment>
<reference evidence="1" key="1">
    <citation type="submission" date="2020-01" db="EMBL/GenBank/DDBJ databases">
        <title>Genome Sequencing of Three Apophysomyces-Like Fungal Strains Confirms a Novel Fungal Genus in the Mucoromycota with divergent Burkholderia-like Endosymbiotic Bacteria.</title>
        <authorList>
            <person name="Stajich J.E."/>
            <person name="Macias A.M."/>
            <person name="Carter-House D."/>
            <person name="Lovett B."/>
            <person name="Kasson L.R."/>
            <person name="Berry K."/>
            <person name="Grigoriev I."/>
            <person name="Chang Y."/>
            <person name="Spatafora J."/>
            <person name="Kasson M.T."/>
        </authorList>
    </citation>
    <scope>NUCLEOTIDE SEQUENCE</scope>
    <source>
        <strain evidence="1">NRRL A-21654</strain>
    </source>
</reference>
<organism evidence="1 2">
    <name type="scientific">Apophysomyces ossiformis</name>
    <dbReference type="NCBI Taxonomy" id="679940"/>
    <lineage>
        <taxon>Eukaryota</taxon>
        <taxon>Fungi</taxon>
        <taxon>Fungi incertae sedis</taxon>
        <taxon>Mucoromycota</taxon>
        <taxon>Mucoromycotina</taxon>
        <taxon>Mucoromycetes</taxon>
        <taxon>Mucorales</taxon>
        <taxon>Mucorineae</taxon>
        <taxon>Mucoraceae</taxon>
        <taxon>Apophysomyces</taxon>
    </lineage>
</organism>
<evidence type="ECO:0000313" key="1">
    <source>
        <dbReference type="EMBL" id="KAF7720716.1"/>
    </source>
</evidence>
<gene>
    <name evidence="1" type="ORF">EC973_006307</name>
</gene>
<accession>A0A8H7BGQ2</accession>
<proteinExistence type="predicted"/>
<name>A0A8H7BGQ2_9FUNG</name>
<dbReference type="Proteomes" id="UP000605846">
    <property type="component" value="Unassembled WGS sequence"/>
</dbReference>
<dbReference type="AlphaFoldDB" id="A0A8H7BGQ2"/>
<feature type="non-terminal residue" evidence="1">
    <location>
        <position position="182"/>
    </location>
</feature>
<sequence length="182" mass="21234">MTIPTSTTCSTCNITFSTRNAYNRHRKACFIQHEKDLIKLVPVDNASMDVDEYIEDIDDNHTALIERMQALDTQVNESSEDIESDESETEDNCINFPSEVLDEIERAMENDNFNHYFDLIELYKQSIDNPPRIIEYKRSSQWTYMECFSVKLFKTAVLSNVSQKAYNDIVKIFNEFLKVVQS</sequence>